<dbReference type="EMBL" id="CM055105">
    <property type="protein sequence ID" value="KAJ7531065.1"/>
    <property type="molecule type" value="Genomic_DNA"/>
</dbReference>
<organism evidence="1 2">
    <name type="scientific">Diphasiastrum complanatum</name>
    <name type="common">Issler's clubmoss</name>
    <name type="synonym">Lycopodium complanatum</name>
    <dbReference type="NCBI Taxonomy" id="34168"/>
    <lineage>
        <taxon>Eukaryota</taxon>
        <taxon>Viridiplantae</taxon>
        <taxon>Streptophyta</taxon>
        <taxon>Embryophyta</taxon>
        <taxon>Tracheophyta</taxon>
        <taxon>Lycopodiopsida</taxon>
        <taxon>Lycopodiales</taxon>
        <taxon>Lycopodiaceae</taxon>
        <taxon>Lycopodioideae</taxon>
        <taxon>Diphasiastrum</taxon>
    </lineage>
</organism>
<evidence type="ECO:0000313" key="2">
    <source>
        <dbReference type="Proteomes" id="UP001162992"/>
    </source>
</evidence>
<sequence>MANFLLSIYDNPFPFARFASPMPATRLKHPLSSTCRPRVMDSRLADDYPRAVLSAHKKDGLVISHQLYNAKHFFPMKNSVKCKHARSILINKNKARRGVSRKVADHLLHKAWKAFSKSSSSACEAPVLRDVARTEQLNKVTITKAVHCKNATKVFRLHWRLNRCKCKDGLHFRKPWIQAGRYKHQWSVGACNSANEVSKETSEVIIGGRVGEIDLEESRGGSSERLWESEDETKETPFLQLRHVSAGRRLLLGATLSVLIPSLWPASGEAMASESGKKSVRGEEGSASVFGNVEKGKGSRVYDATVLGEPVPLGSDKGKVWQKLLAARVIYLGEAEHVPDPEDKLLELEVLRTLRDKCFEQRRPVTLAFEAFPCTLQTQLNKYMSKRLTDDELKALVTSWPTGRWQEYEPILHYCRDNGVRLMACGTPPEILLAVQAKGVQGLSDAEKRKFIPPTDSFGDNSFQLIQKLALTNLLPMVSFSFGPGPYQFAQAHIVSDYVMAQVVTQAMTDGGAVGSLVVITGASHVKYGSRGVGLPARIAKKLQKKTQIVILLNPERQHIRKEGELPEADLLWYSAAKPCVRNCFDRAEVARVMGAAGQSRDALPQDIQAGLERGIVSPEVLKSFFELDRQPLLAELTRRFQGLRERWLADPRFLQRLAIEEAISITTTLMAQYERRKDRFWKELDYVITDTVRASVVDFFTVWLPAPRLAFRPLGTDNTVQGALEGLKGLLGSLPDNAFQRAQAGEHWDLRARIGTVIFGGGKLFFVGFISSLGTLSMTNALLFLRQYFSPQPASKPSNKRSPILKTAFVYAAFLGTSANLRYQAIAGLVEHWVADYFLASEPLAGNLISFVARTANSYWGTTQWIDLARITGLQAHQSEPSETVLQDRSKDSEPKTCSDPVNLNSSWKPPASMGDVESGSVESQVFKKGTIEKSGVEGEKL</sequence>
<dbReference type="Proteomes" id="UP001162992">
    <property type="component" value="Chromosome 14"/>
</dbReference>
<comment type="caution">
    <text evidence="1">The sequence shown here is derived from an EMBL/GenBank/DDBJ whole genome shotgun (WGS) entry which is preliminary data.</text>
</comment>
<name>A0ACC2BMV9_DIPCM</name>
<accession>A0ACC2BMV9</accession>
<proteinExistence type="predicted"/>
<evidence type="ECO:0000313" key="1">
    <source>
        <dbReference type="EMBL" id="KAJ7531065.1"/>
    </source>
</evidence>
<reference evidence="2" key="1">
    <citation type="journal article" date="2024" name="Proc. Natl. Acad. Sci. U.S.A.">
        <title>Extraordinary preservation of gene collinearity over three hundred million years revealed in homosporous lycophytes.</title>
        <authorList>
            <person name="Li C."/>
            <person name="Wickell D."/>
            <person name="Kuo L.Y."/>
            <person name="Chen X."/>
            <person name="Nie B."/>
            <person name="Liao X."/>
            <person name="Peng D."/>
            <person name="Ji J."/>
            <person name="Jenkins J."/>
            <person name="Williams M."/>
            <person name="Shu S."/>
            <person name="Plott C."/>
            <person name="Barry K."/>
            <person name="Rajasekar S."/>
            <person name="Grimwood J."/>
            <person name="Han X."/>
            <person name="Sun S."/>
            <person name="Hou Z."/>
            <person name="He W."/>
            <person name="Dai G."/>
            <person name="Sun C."/>
            <person name="Schmutz J."/>
            <person name="Leebens-Mack J.H."/>
            <person name="Li F.W."/>
            <person name="Wang L."/>
        </authorList>
    </citation>
    <scope>NUCLEOTIDE SEQUENCE [LARGE SCALE GENOMIC DNA]</scope>
    <source>
        <strain evidence="2">cv. PW_Plant_1</strain>
    </source>
</reference>
<protein>
    <submittedName>
        <fullName evidence="1">Uncharacterized protein</fullName>
    </submittedName>
</protein>
<keyword evidence="2" id="KW-1185">Reference proteome</keyword>
<gene>
    <name evidence="1" type="ORF">O6H91_14G031200</name>
</gene>